<dbReference type="AlphaFoldDB" id="A0A0A9AUV5"/>
<protein>
    <submittedName>
        <fullName evidence="1">Uncharacterized protein</fullName>
    </submittedName>
</protein>
<reference evidence="1" key="2">
    <citation type="journal article" date="2015" name="Data Brief">
        <title>Shoot transcriptome of the giant reed, Arundo donax.</title>
        <authorList>
            <person name="Barrero R.A."/>
            <person name="Guerrero F.D."/>
            <person name="Moolhuijzen P."/>
            <person name="Goolsby J.A."/>
            <person name="Tidwell J."/>
            <person name="Bellgard S.E."/>
            <person name="Bellgard M.I."/>
        </authorList>
    </citation>
    <scope>NUCLEOTIDE SEQUENCE</scope>
    <source>
        <tissue evidence="1">Shoot tissue taken approximately 20 cm above the soil surface</tissue>
    </source>
</reference>
<name>A0A0A9AUV5_ARUDO</name>
<evidence type="ECO:0000313" key="1">
    <source>
        <dbReference type="EMBL" id="JAD50887.1"/>
    </source>
</evidence>
<accession>A0A0A9AUV5</accession>
<reference evidence="1" key="1">
    <citation type="submission" date="2014-09" db="EMBL/GenBank/DDBJ databases">
        <authorList>
            <person name="Magalhaes I.L.F."/>
            <person name="Oliveira U."/>
            <person name="Santos F.R."/>
            <person name="Vidigal T.H.D.A."/>
            <person name="Brescovit A.D."/>
            <person name="Santos A.J."/>
        </authorList>
    </citation>
    <scope>NUCLEOTIDE SEQUENCE</scope>
    <source>
        <tissue evidence="1">Shoot tissue taken approximately 20 cm above the soil surface</tissue>
    </source>
</reference>
<organism evidence="1">
    <name type="scientific">Arundo donax</name>
    <name type="common">Giant reed</name>
    <name type="synonym">Donax arundinaceus</name>
    <dbReference type="NCBI Taxonomy" id="35708"/>
    <lineage>
        <taxon>Eukaryota</taxon>
        <taxon>Viridiplantae</taxon>
        <taxon>Streptophyta</taxon>
        <taxon>Embryophyta</taxon>
        <taxon>Tracheophyta</taxon>
        <taxon>Spermatophyta</taxon>
        <taxon>Magnoliopsida</taxon>
        <taxon>Liliopsida</taxon>
        <taxon>Poales</taxon>
        <taxon>Poaceae</taxon>
        <taxon>PACMAD clade</taxon>
        <taxon>Arundinoideae</taxon>
        <taxon>Arundineae</taxon>
        <taxon>Arundo</taxon>
    </lineage>
</organism>
<sequence length="47" mass="5382">MMLPTRLLCQCLDQETKTKQGEDYNEGDEASIVEICHQVTIAKLRTQ</sequence>
<proteinExistence type="predicted"/>
<dbReference type="EMBL" id="GBRH01247008">
    <property type="protein sequence ID" value="JAD50887.1"/>
    <property type="molecule type" value="Transcribed_RNA"/>
</dbReference>